<feature type="region of interest" description="Disordered" evidence="1">
    <location>
        <begin position="503"/>
        <end position="534"/>
    </location>
</feature>
<evidence type="ECO:0000313" key="2">
    <source>
        <dbReference type="EMBL" id="MBA8954789.1"/>
    </source>
</evidence>
<dbReference type="Proteomes" id="UP000572680">
    <property type="component" value="Unassembled WGS sequence"/>
</dbReference>
<evidence type="ECO:0000313" key="3">
    <source>
        <dbReference type="Proteomes" id="UP000572680"/>
    </source>
</evidence>
<reference evidence="2 3" key="1">
    <citation type="submission" date="2020-08" db="EMBL/GenBank/DDBJ databases">
        <title>Genomic Encyclopedia of Type Strains, Phase IV (KMG-IV): sequencing the most valuable type-strain genomes for metagenomic binning, comparative biology and taxonomic classification.</title>
        <authorList>
            <person name="Goeker M."/>
        </authorList>
    </citation>
    <scope>NUCLEOTIDE SEQUENCE [LARGE SCALE GENOMIC DNA]</scope>
    <source>
        <strain evidence="2 3">DSM 44197</strain>
    </source>
</reference>
<proteinExistence type="predicted"/>
<dbReference type="EMBL" id="JACJIA010000010">
    <property type="protein sequence ID" value="MBA8954789.1"/>
    <property type="molecule type" value="Genomic_DNA"/>
</dbReference>
<sequence>MSGKRIGLDELEAWAERNGRYAPGVTLLAVVAEERLGHGLGRLTPEELRTLLTEVYPEELTVAGRDAAAVVLENVGDLIDFLVETGRMEATAAVRLYQELVRSGTWFVEAVEALAVKEVTPPWPPVRLPEEGGLAALVAAAPLAGVLLALAEWTGDGREIGEGGELTEEGARAAGEAVGVGDAAELRRLWEVACDAGIVEIDAVRGLARPGAGAEGLRGGPGAVLDAWRQVVLALLFPGAAVHEGGTSVVCSLLMGLFERRAPVTVATVRMELEGSPPIGEVEAAAGELERAGLLVRSGAELWLSPLGTWAAVVFVAAIVGEDVPVLGAYAHVGAAELLYAMRGYAESERREELAGWLAGRGEEAGAREIAGALAEVSPLARLIGLSVLIEDLGEAGRAALEMFRDDSFLGRLVTLTLAARGESFESASSVEGSSWVLVDMVAAGLELSGDPFLSMEDCEPTGIVRVVRSFGSGGHPWTEAVLEAMAESATAPEVTRAAREELRRLRNASQRPAGMPESPFGKRRKGDDKNSSP</sequence>
<evidence type="ECO:0000256" key="1">
    <source>
        <dbReference type="SAM" id="MobiDB-lite"/>
    </source>
</evidence>
<accession>A0A7W3LV19</accession>
<dbReference type="AlphaFoldDB" id="A0A7W3LV19"/>
<organism evidence="2 3">
    <name type="scientific">Actinomadura namibiensis</name>
    <dbReference type="NCBI Taxonomy" id="182080"/>
    <lineage>
        <taxon>Bacteria</taxon>
        <taxon>Bacillati</taxon>
        <taxon>Actinomycetota</taxon>
        <taxon>Actinomycetes</taxon>
        <taxon>Streptosporangiales</taxon>
        <taxon>Thermomonosporaceae</taxon>
        <taxon>Actinomadura</taxon>
    </lineage>
</organism>
<dbReference type="RefSeq" id="WP_182846836.1">
    <property type="nucleotide sequence ID" value="NZ_BAAALP010000052.1"/>
</dbReference>
<keyword evidence="3" id="KW-1185">Reference proteome</keyword>
<protein>
    <submittedName>
        <fullName evidence="2">Uncharacterized protein</fullName>
    </submittedName>
</protein>
<gene>
    <name evidence="2" type="ORF">HNR61_006446</name>
</gene>
<comment type="caution">
    <text evidence="2">The sequence shown here is derived from an EMBL/GenBank/DDBJ whole genome shotgun (WGS) entry which is preliminary data.</text>
</comment>
<name>A0A7W3LV19_ACTNM</name>